<evidence type="ECO:0000313" key="11">
    <source>
        <dbReference type="Proteomes" id="UP001187531"/>
    </source>
</evidence>
<keyword evidence="7" id="KW-0391">Immunity</keyword>
<dbReference type="GO" id="GO:0042742">
    <property type="term" value="P:defense response to bacterium"/>
    <property type="evidence" value="ECO:0007669"/>
    <property type="project" value="UniProtKB-KW"/>
</dbReference>
<comment type="subcellular location">
    <subcellularLocation>
        <location evidence="1">Secreted</location>
    </subcellularLocation>
</comment>
<proteinExistence type="inferred from homology"/>
<accession>A0AA88HHC1</accession>
<evidence type="ECO:0000256" key="7">
    <source>
        <dbReference type="ARBA" id="ARBA00022859"/>
    </source>
</evidence>
<keyword evidence="3" id="KW-0964">Secreted</keyword>
<name>A0AA88HHC1_ARTSF</name>
<dbReference type="Pfam" id="PF02014">
    <property type="entry name" value="Reeler"/>
    <property type="match status" value="1"/>
</dbReference>
<organism evidence="10 11">
    <name type="scientific">Artemia franciscana</name>
    <name type="common">Brine shrimp</name>
    <name type="synonym">Artemia sanfranciscana</name>
    <dbReference type="NCBI Taxonomy" id="6661"/>
    <lineage>
        <taxon>Eukaryota</taxon>
        <taxon>Metazoa</taxon>
        <taxon>Ecdysozoa</taxon>
        <taxon>Arthropoda</taxon>
        <taxon>Crustacea</taxon>
        <taxon>Branchiopoda</taxon>
        <taxon>Anostraca</taxon>
        <taxon>Artemiidae</taxon>
        <taxon>Artemia</taxon>
    </lineage>
</organism>
<dbReference type="InterPro" id="IPR002861">
    <property type="entry name" value="Reeler_dom"/>
</dbReference>
<keyword evidence="5" id="KW-0399">Innate immunity</keyword>
<evidence type="ECO:0000256" key="2">
    <source>
        <dbReference type="ARBA" id="ARBA00008501"/>
    </source>
</evidence>
<dbReference type="GO" id="GO:0045087">
    <property type="term" value="P:innate immune response"/>
    <property type="evidence" value="ECO:0007669"/>
    <property type="project" value="UniProtKB-KW"/>
</dbReference>
<comment type="caution">
    <text evidence="10">The sequence shown here is derived from an EMBL/GenBank/DDBJ whole genome shotgun (WGS) entry which is preliminary data.</text>
</comment>
<dbReference type="EMBL" id="JAVRJZ010000018">
    <property type="protein sequence ID" value="KAK2708993.1"/>
    <property type="molecule type" value="Genomic_DNA"/>
</dbReference>
<dbReference type="GO" id="GO:0005576">
    <property type="term" value="C:extracellular region"/>
    <property type="evidence" value="ECO:0007669"/>
    <property type="project" value="UniProtKB-SubCell"/>
</dbReference>
<dbReference type="PROSITE" id="PS51019">
    <property type="entry name" value="REELIN"/>
    <property type="match status" value="1"/>
</dbReference>
<dbReference type="InterPro" id="IPR042307">
    <property type="entry name" value="Reeler_sf"/>
</dbReference>
<evidence type="ECO:0000313" key="10">
    <source>
        <dbReference type="EMBL" id="KAK2708993.1"/>
    </source>
</evidence>
<keyword evidence="8" id="KW-0044">Antibiotic</keyword>
<evidence type="ECO:0000256" key="8">
    <source>
        <dbReference type="ARBA" id="ARBA00023022"/>
    </source>
</evidence>
<evidence type="ECO:0000256" key="1">
    <source>
        <dbReference type="ARBA" id="ARBA00004613"/>
    </source>
</evidence>
<reference evidence="10" key="1">
    <citation type="submission" date="2023-07" db="EMBL/GenBank/DDBJ databases">
        <title>Chromosome-level genome assembly of Artemia franciscana.</title>
        <authorList>
            <person name="Jo E."/>
        </authorList>
    </citation>
    <scope>NUCLEOTIDE SEQUENCE</scope>
    <source>
        <tissue evidence="10">Whole body</tissue>
    </source>
</reference>
<feature type="domain" description="Reelin" evidence="9">
    <location>
        <begin position="27"/>
        <end position="193"/>
    </location>
</feature>
<comment type="similarity">
    <text evidence="2">Belongs to the insect defense protein family.</text>
</comment>
<dbReference type="CDD" id="cd08544">
    <property type="entry name" value="Reeler"/>
    <property type="match status" value="1"/>
</dbReference>
<keyword evidence="6" id="KW-0732">Signal</keyword>
<gene>
    <name evidence="10" type="ORF">QYM36_014579</name>
</gene>
<dbReference type="AlphaFoldDB" id="A0AA88HHC1"/>
<dbReference type="Gene3D" id="2.60.40.4060">
    <property type="entry name" value="Reeler domain"/>
    <property type="match status" value="1"/>
</dbReference>
<dbReference type="GO" id="GO:0016020">
    <property type="term" value="C:membrane"/>
    <property type="evidence" value="ECO:0007669"/>
    <property type="project" value="TreeGrafter"/>
</dbReference>
<protein>
    <recommendedName>
        <fullName evidence="9">Reelin domain-containing protein</fullName>
    </recommendedName>
</protein>
<sequence length="193" mass="21679">MFLRNCKAEHCHHFRDLHQYCLESSRTSVVRAFPNGVPSLACNSMVPGHGLRPQSNENSQIVFEAEPNLVHAPLRKDEPMENRKKNGPHVVTLTLRSTDGVPFKGFFVQAQSENVDGSFGQFLIHQGPGHYGNCGNGKRTSVTHADNNRKEKILLKWISPSNFTGEVKFKATVVRDFSHFWVDLPSNPVTVED</sequence>
<evidence type="ECO:0000256" key="6">
    <source>
        <dbReference type="ARBA" id="ARBA00022729"/>
    </source>
</evidence>
<dbReference type="PANTHER" id="PTHR45828">
    <property type="entry name" value="CYTOCHROME B561/FERRIC REDUCTASE TRANSMEMBRANE"/>
    <property type="match status" value="1"/>
</dbReference>
<evidence type="ECO:0000256" key="3">
    <source>
        <dbReference type="ARBA" id="ARBA00022525"/>
    </source>
</evidence>
<evidence type="ECO:0000256" key="5">
    <source>
        <dbReference type="ARBA" id="ARBA00022588"/>
    </source>
</evidence>
<dbReference type="PANTHER" id="PTHR45828:SF9">
    <property type="entry name" value="CELL WALL INTEGRITY AND STRESS RESPONSE COMPONENT 4-LIKE-RELATED"/>
    <property type="match status" value="1"/>
</dbReference>
<keyword evidence="11" id="KW-1185">Reference proteome</keyword>
<evidence type="ECO:0000259" key="9">
    <source>
        <dbReference type="PROSITE" id="PS51019"/>
    </source>
</evidence>
<dbReference type="Proteomes" id="UP001187531">
    <property type="component" value="Unassembled WGS sequence"/>
</dbReference>
<evidence type="ECO:0000256" key="4">
    <source>
        <dbReference type="ARBA" id="ARBA00022529"/>
    </source>
</evidence>
<keyword evidence="4" id="KW-0929">Antimicrobial</keyword>
<dbReference type="InterPro" id="IPR051237">
    <property type="entry name" value="Ferric-chelate_Red/DefProt"/>
</dbReference>